<gene>
    <name evidence="2" type="ORF">GGE15_004089</name>
</gene>
<evidence type="ECO:0000313" key="2">
    <source>
        <dbReference type="EMBL" id="MBB4440812.1"/>
    </source>
</evidence>
<dbReference type="AlphaFoldDB" id="A0A7W6XWU8"/>
<reference evidence="2 3" key="1">
    <citation type="submission" date="2020-08" db="EMBL/GenBank/DDBJ databases">
        <title>Genomic Encyclopedia of Type Strains, Phase IV (KMG-V): Genome sequencing to study the core and pangenomes of soil and plant-associated prokaryotes.</title>
        <authorList>
            <person name="Whitman W."/>
        </authorList>
    </citation>
    <scope>NUCLEOTIDE SEQUENCE [LARGE SCALE GENOMIC DNA]</scope>
    <source>
        <strain evidence="2 3">SEMIA 414</strain>
    </source>
</reference>
<accession>A0A7W6XWU8</accession>
<name>A0A7W6XWU8_9HYPH</name>
<comment type="caution">
    <text evidence="2">The sequence shown here is derived from an EMBL/GenBank/DDBJ whole genome shotgun (WGS) entry which is preliminary data.</text>
</comment>
<proteinExistence type="predicted"/>
<evidence type="ECO:0000256" key="1">
    <source>
        <dbReference type="SAM" id="MobiDB-lite"/>
    </source>
</evidence>
<dbReference type="EMBL" id="JACIHI010000009">
    <property type="protein sequence ID" value="MBB4440812.1"/>
    <property type="molecule type" value="Genomic_DNA"/>
</dbReference>
<protein>
    <submittedName>
        <fullName evidence="2">Uncharacterized protein</fullName>
    </submittedName>
</protein>
<evidence type="ECO:0000313" key="3">
    <source>
        <dbReference type="Proteomes" id="UP000533724"/>
    </source>
</evidence>
<organism evidence="2 3">
    <name type="scientific">Rhizobium esperanzae</name>
    <dbReference type="NCBI Taxonomy" id="1967781"/>
    <lineage>
        <taxon>Bacteria</taxon>
        <taxon>Pseudomonadati</taxon>
        <taxon>Pseudomonadota</taxon>
        <taxon>Alphaproteobacteria</taxon>
        <taxon>Hyphomicrobiales</taxon>
        <taxon>Rhizobiaceae</taxon>
        <taxon>Rhizobium/Agrobacterium group</taxon>
        <taxon>Rhizobium</taxon>
    </lineage>
</organism>
<sequence length="139" mass="15706">MSSTVLLPPVDDGGARSTLSDASPTALAPRNFPSRRRLTKMPYLVEILLPVSHPRGSRPNVDLVRDELTAKFGGVTLHVNSPAEGLWCDDGEIEQDRIVVAELMTPDLDRAWWSSYRKKLEARFRQEEIVIRVIEIERL</sequence>
<feature type="region of interest" description="Disordered" evidence="1">
    <location>
        <begin position="1"/>
        <end position="30"/>
    </location>
</feature>
<dbReference type="Proteomes" id="UP000533724">
    <property type="component" value="Unassembled WGS sequence"/>
</dbReference>